<keyword evidence="2" id="KW-1185">Reference proteome</keyword>
<organism evidence="1 2">
    <name type="scientific">Allochromatium humboldtianum</name>
    <dbReference type="NCBI Taxonomy" id="504901"/>
    <lineage>
        <taxon>Bacteria</taxon>
        <taxon>Pseudomonadati</taxon>
        <taxon>Pseudomonadota</taxon>
        <taxon>Gammaproteobacteria</taxon>
        <taxon>Chromatiales</taxon>
        <taxon>Chromatiaceae</taxon>
        <taxon>Allochromatium</taxon>
    </lineage>
</organism>
<dbReference type="RefSeq" id="WP_176975632.1">
    <property type="nucleotide sequence ID" value="NZ_JABZEO010000003.1"/>
</dbReference>
<dbReference type="AlphaFoldDB" id="A0A850RCA3"/>
<protein>
    <submittedName>
        <fullName evidence="1">Uncharacterized protein</fullName>
    </submittedName>
</protein>
<name>A0A850RCA3_9GAMM</name>
<proteinExistence type="predicted"/>
<gene>
    <name evidence="1" type="ORF">HW932_06320</name>
</gene>
<evidence type="ECO:0000313" key="2">
    <source>
        <dbReference type="Proteomes" id="UP000592294"/>
    </source>
</evidence>
<comment type="caution">
    <text evidence="1">The sequence shown here is derived from an EMBL/GenBank/DDBJ whole genome shotgun (WGS) entry which is preliminary data.</text>
</comment>
<dbReference type="EMBL" id="JABZEO010000003">
    <property type="protein sequence ID" value="NVZ08872.1"/>
    <property type="molecule type" value="Genomic_DNA"/>
</dbReference>
<sequence>MTQIGTVDGGSSARKPDVATAMRDLIRRVRADLPFEAPEAQVCTGVCQGCSRKLLDFLESELDDWEQRLGAGERPGLSDLSRLIQASRKVRRVLIRNGLVEDGGTVSLGVTER</sequence>
<dbReference type="Proteomes" id="UP000592294">
    <property type="component" value="Unassembled WGS sequence"/>
</dbReference>
<accession>A0A850RCA3</accession>
<evidence type="ECO:0000313" key="1">
    <source>
        <dbReference type="EMBL" id="NVZ08872.1"/>
    </source>
</evidence>
<reference evidence="1 2" key="1">
    <citation type="submission" date="2020-06" db="EMBL/GenBank/DDBJ databases">
        <title>Whole-genome sequence of Allochromatium humboldtianum DSM 21881, type strain.</title>
        <authorList>
            <person name="Kyndt J.A."/>
            <person name="Meyer T.E."/>
        </authorList>
    </citation>
    <scope>NUCLEOTIDE SEQUENCE [LARGE SCALE GENOMIC DNA]</scope>
    <source>
        <strain evidence="1 2">DSM 21881</strain>
    </source>
</reference>